<proteinExistence type="predicted"/>
<dbReference type="Proteomes" id="UP000199054">
    <property type="component" value="Unassembled WGS sequence"/>
</dbReference>
<gene>
    <name evidence="1" type="ORF">SAMN04489859_101088</name>
</gene>
<sequence length="34" mass="3942">MTLHALPRHSREHASAFRSHTTIRCAEIEEIFHG</sequence>
<evidence type="ECO:0000313" key="2">
    <source>
        <dbReference type="Proteomes" id="UP000199054"/>
    </source>
</evidence>
<reference evidence="1 2" key="1">
    <citation type="submission" date="2016-10" db="EMBL/GenBank/DDBJ databases">
        <authorList>
            <person name="de Groot N.N."/>
        </authorList>
    </citation>
    <scope>NUCLEOTIDE SEQUENCE [LARGE SCALE GENOMIC DNA]</scope>
    <source>
        <strain evidence="1 2">DSM 8512</strain>
    </source>
</reference>
<protein>
    <submittedName>
        <fullName evidence="1">Uncharacterized protein</fullName>
    </submittedName>
</protein>
<keyword evidence="2" id="KW-1185">Reference proteome</keyword>
<dbReference type="AlphaFoldDB" id="A0A1H8HTR9"/>
<accession>A0A1H8HTR9</accession>
<name>A0A1H8HTR9_9RHOB</name>
<organism evidence="1 2">
    <name type="scientific">Paracoccus alcaliphilus</name>
    <dbReference type="NCBI Taxonomy" id="34002"/>
    <lineage>
        <taxon>Bacteria</taxon>
        <taxon>Pseudomonadati</taxon>
        <taxon>Pseudomonadota</taxon>
        <taxon>Alphaproteobacteria</taxon>
        <taxon>Rhodobacterales</taxon>
        <taxon>Paracoccaceae</taxon>
        <taxon>Paracoccus</taxon>
    </lineage>
</organism>
<evidence type="ECO:0000313" key="1">
    <source>
        <dbReference type="EMBL" id="SEN59411.1"/>
    </source>
</evidence>
<dbReference type="EMBL" id="FODE01000010">
    <property type="protein sequence ID" value="SEN59411.1"/>
    <property type="molecule type" value="Genomic_DNA"/>
</dbReference>